<dbReference type="InterPro" id="IPR036390">
    <property type="entry name" value="WH_DNA-bd_sf"/>
</dbReference>
<dbReference type="GO" id="GO:0003700">
    <property type="term" value="F:DNA-binding transcription factor activity"/>
    <property type="evidence" value="ECO:0007669"/>
    <property type="project" value="InterPro"/>
</dbReference>
<organism evidence="6 7">
    <name type="scientific">Emergencia timonensis</name>
    <dbReference type="NCBI Taxonomy" id="1776384"/>
    <lineage>
        <taxon>Bacteria</taxon>
        <taxon>Bacillati</taxon>
        <taxon>Bacillota</taxon>
        <taxon>Clostridia</taxon>
        <taxon>Peptostreptococcales</taxon>
        <taxon>Anaerovoracaceae</taxon>
        <taxon>Emergencia</taxon>
    </lineage>
</organism>
<evidence type="ECO:0000256" key="2">
    <source>
        <dbReference type="ARBA" id="ARBA00023015"/>
    </source>
</evidence>
<sequence length="305" mass="35307">MIIEVNYMDITKYEVLLKVVDRGGLSQSAEDLGYTRSALSKMIASMEKEIGFPLVKRTRKGIVLNEEGERVVPLIRELLKVNTILEEEYLMIRGMSQGKLRIGSFPTMAYLLMPDILKGFNEIHPGIQIEVVEEHSLHQLETWLKQGIIDVALFSRESYHEFDWIPFMEEPYVALIPKACTLAEKEVISVEEMFDHKLILFKTQEGYDQDMMKFQEITAGTKEADYNTNSIYLVQKMVAYDNCVSIIPLSVAEDTAKWFPVEFRKLNTEVKRTIGFAVKHKENVSLTLREFLRYVKKARQMYIGK</sequence>
<dbReference type="OrthoDB" id="63123at2"/>
<dbReference type="STRING" id="1776384.GCA_900086585_00692"/>
<keyword evidence="3" id="KW-0238">DNA-binding</keyword>
<proteinExistence type="inferred from homology"/>
<dbReference type="Pfam" id="PF00126">
    <property type="entry name" value="HTH_1"/>
    <property type="match status" value="1"/>
</dbReference>
<accession>A0A415E0S8</accession>
<keyword evidence="7" id="KW-1185">Reference proteome</keyword>
<protein>
    <submittedName>
        <fullName evidence="6">LysR family transcriptional regulator</fullName>
    </submittedName>
</protein>
<dbReference type="PROSITE" id="PS50931">
    <property type="entry name" value="HTH_LYSR"/>
    <property type="match status" value="1"/>
</dbReference>
<dbReference type="AlphaFoldDB" id="A0A415E0S8"/>
<evidence type="ECO:0000313" key="7">
    <source>
        <dbReference type="Proteomes" id="UP000284841"/>
    </source>
</evidence>
<dbReference type="SUPFAM" id="SSF46785">
    <property type="entry name" value="Winged helix' DNA-binding domain"/>
    <property type="match status" value="1"/>
</dbReference>
<gene>
    <name evidence="6" type="ORF">DW099_11020</name>
</gene>
<dbReference type="Pfam" id="PF03466">
    <property type="entry name" value="LysR_substrate"/>
    <property type="match status" value="1"/>
</dbReference>
<dbReference type="Gene3D" id="1.10.10.10">
    <property type="entry name" value="Winged helix-like DNA-binding domain superfamily/Winged helix DNA-binding domain"/>
    <property type="match status" value="1"/>
</dbReference>
<dbReference type="PANTHER" id="PTHR30419:SF28">
    <property type="entry name" value="HTH-TYPE TRANSCRIPTIONAL REGULATOR BSDA"/>
    <property type="match status" value="1"/>
</dbReference>
<reference evidence="6 7" key="1">
    <citation type="submission" date="2018-08" db="EMBL/GenBank/DDBJ databases">
        <title>A genome reference for cultivated species of the human gut microbiota.</title>
        <authorList>
            <person name="Zou Y."/>
            <person name="Xue W."/>
            <person name="Luo G."/>
        </authorList>
    </citation>
    <scope>NUCLEOTIDE SEQUENCE [LARGE SCALE GENOMIC DNA]</scope>
    <source>
        <strain evidence="6 7">AM07-24</strain>
    </source>
</reference>
<evidence type="ECO:0000256" key="3">
    <source>
        <dbReference type="ARBA" id="ARBA00023125"/>
    </source>
</evidence>
<keyword evidence="4" id="KW-0804">Transcription</keyword>
<dbReference type="GO" id="GO:0005829">
    <property type="term" value="C:cytosol"/>
    <property type="evidence" value="ECO:0007669"/>
    <property type="project" value="TreeGrafter"/>
</dbReference>
<evidence type="ECO:0000259" key="5">
    <source>
        <dbReference type="PROSITE" id="PS50931"/>
    </source>
</evidence>
<name>A0A415E0S8_9FIRM</name>
<evidence type="ECO:0000313" key="6">
    <source>
        <dbReference type="EMBL" id="RHJ87225.1"/>
    </source>
</evidence>
<dbReference type="CDD" id="cd05466">
    <property type="entry name" value="PBP2_LTTR_substrate"/>
    <property type="match status" value="1"/>
</dbReference>
<dbReference type="InterPro" id="IPR000847">
    <property type="entry name" value="LysR_HTH_N"/>
</dbReference>
<dbReference type="InterPro" id="IPR050950">
    <property type="entry name" value="HTH-type_LysR_regulators"/>
</dbReference>
<dbReference type="InterPro" id="IPR036388">
    <property type="entry name" value="WH-like_DNA-bd_sf"/>
</dbReference>
<keyword evidence="2" id="KW-0805">Transcription regulation</keyword>
<dbReference type="Proteomes" id="UP000284841">
    <property type="component" value="Unassembled WGS sequence"/>
</dbReference>
<dbReference type="GO" id="GO:0003677">
    <property type="term" value="F:DNA binding"/>
    <property type="evidence" value="ECO:0007669"/>
    <property type="project" value="UniProtKB-KW"/>
</dbReference>
<comment type="caution">
    <text evidence="6">The sequence shown here is derived from an EMBL/GenBank/DDBJ whole genome shotgun (WGS) entry which is preliminary data.</text>
</comment>
<evidence type="ECO:0000256" key="1">
    <source>
        <dbReference type="ARBA" id="ARBA00009437"/>
    </source>
</evidence>
<comment type="similarity">
    <text evidence="1">Belongs to the LysR transcriptional regulatory family.</text>
</comment>
<feature type="domain" description="HTH lysR-type" evidence="5">
    <location>
        <begin position="8"/>
        <end position="65"/>
    </location>
</feature>
<evidence type="ECO:0000256" key="4">
    <source>
        <dbReference type="ARBA" id="ARBA00023163"/>
    </source>
</evidence>
<dbReference type="Gene3D" id="3.40.190.290">
    <property type="match status" value="1"/>
</dbReference>
<dbReference type="InterPro" id="IPR005119">
    <property type="entry name" value="LysR_subst-bd"/>
</dbReference>
<dbReference type="EMBL" id="QRMS01000003">
    <property type="protein sequence ID" value="RHJ87225.1"/>
    <property type="molecule type" value="Genomic_DNA"/>
</dbReference>
<dbReference type="PANTHER" id="PTHR30419">
    <property type="entry name" value="HTH-TYPE TRANSCRIPTIONAL REGULATOR YBHD"/>
    <property type="match status" value="1"/>
</dbReference>
<dbReference type="SUPFAM" id="SSF53850">
    <property type="entry name" value="Periplasmic binding protein-like II"/>
    <property type="match status" value="1"/>
</dbReference>